<evidence type="ECO:0000313" key="8">
    <source>
        <dbReference type="Proteomes" id="UP000321570"/>
    </source>
</evidence>
<keyword evidence="8" id="KW-1185">Reference proteome</keyword>
<keyword evidence="4" id="KW-0206">Cytoskeleton</keyword>
<evidence type="ECO:0000256" key="1">
    <source>
        <dbReference type="ARBA" id="ARBA00004138"/>
    </source>
</evidence>
<evidence type="ECO:0000256" key="3">
    <source>
        <dbReference type="ARBA" id="ARBA00022490"/>
    </source>
</evidence>
<comment type="subcellular location">
    <subcellularLocation>
        <location evidence="1">Cell projection</location>
        <location evidence="1">Cilium</location>
    </subcellularLocation>
    <subcellularLocation>
        <location evidence="2">Cytoplasm</location>
        <location evidence="2">Cytoskeleton</location>
    </subcellularLocation>
</comment>
<keyword evidence="5" id="KW-0966">Cell projection</keyword>
<reference evidence="7 8" key="1">
    <citation type="submission" date="2019-07" db="EMBL/GenBank/DDBJ databases">
        <authorList>
            <person name="Jastrzebski P J."/>
            <person name="Paukszto L."/>
            <person name="Jastrzebski P J."/>
        </authorList>
    </citation>
    <scope>NUCLEOTIDE SEQUENCE [LARGE SCALE GENOMIC DNA]</scope>
    <source>
        <strain evidence="7 8">WMS-il1</strain>
    </source>
</reference>
<organism evidence="7 8">
    <name type="scientific">Hymenolepis diminuta</name>
    <name type="common">Rat tapeworm</name>
    <dbReference type="NCBI Taxonomy" id="6216"/>
    <lineage>
        <taxon>Eukaryota</taxon>
        <taxon>Metazoa</taxon>
        <taxon>Spiralia</taxon>
        <taxon>Lophotrochozoa</taxon>
        <taxon>Platyhelminthes</taxon>
        <taxon>Cestoda</taxon>
        <taxon>Eucestoda</taxon>
        <taxon>Cyclophyllidea</taxon>
        <taxon>Hymenolepididae</taxon>
        <taxon>Hymenolepis</taxon>
    </lineage>
</organism>
<evidence type="ECO:0000256" key="5">
    <source>
        <dbReference type="ARBA" id="ARBA00023273"/>
    </source>
</evidence>
<accession>A0A564YCG9</accession>
<evidence type="ECO:0000256" key="2">
    <source>
        <dbReference type="ARBA" id="ARBA00004245"/>
    </source>
</evidence>
<dbReference type="GO" id="GO:0097546">
    <property type="term" value="C:ciliary base"/>
    <property type="evidence" value="ECO:0007669"/>
    <property type="project" value="TreeGrafter"/>
</dbReference>
<dbReference type="PANTHER" id="PTHR33865:SF3">
    <property type="entry name" value="PROTEIN FAM183B"/>
    <property type="match status" value="1"/>
</dbReference>
<proteinExistence type="inferred from homology"/>
<protein>
    <submittedName>
        <fullName evidence="7">Uncharacterized protein</fullName>
    </submittedName>
</protein>
<keyword evidence="3" id="KW-0963">Cytoplasm</keyword>
<feature type="non-terminal residue" evidence="7">
    <location>
        <position position="1"/>
    </location>
</feature>
<evidence type="ECO:0000256" key="4">
    <source>
        <dbReference type="ARBA" id="ARBA00023212"/>
    </source>
</evidence>
<dbReference type="Proteomes" id="UP000321570">
    <property type="component" value="Unassembled WGS sequence"/>
</dbReference>
<dbReference type="InterPro" id="IPR029214">
    <property type="entry name" value="CFAP144"/>
</dbReference>
<sequence length="134" mass="16223">DASNSNDERQRQIQLNRDQIWIDTIKKELRHQKLYTEYTQNPYTKVGDMDGWYYVLLIFTLDNLRKMIERSRLEPRQKFSEPQTENQEYGWISTPLFERSRDDRRFFFGKSECDITKFNAINLSKESDNKAVNK</sequence>
<comment type="similarity">
    <text evidence="6">Belongs to the CFAP144 family.</text>
</comment>
<dbReference type="PANTHER" id="PTHR33865">
    <property type="entry name" value="PROTEIN FAM183B"/>
    <property type="match status" value="1"/>
</dbReference>
<evidence type="ECO:0000256" key="6">
    <source>
        <dbReference type="ARBA" id="ARBA00034777"/>
    </source>
</evidence>
<dbReference type="GO" id="GO:0005856">
    <property type="term" value="C:cytoskeleton"/>
    <property type="evidence" value="ECO:0007669"/>
    <property type="project" value="UniProtKB-SubCell"/>
</dbReference>
<dbReference type="EMBL" id="CABIJS010000155">
    <property type="protein sequence ID" value="VUZ44972.1"/>
    <property type="molecule type" value="Genomic_DNA"/>
</dbReference>
<dbReference type="Pfam" id="PF14886">
    <property type="entry name" value="FAM183"/>
    <property type="match status" value="1"/>
</dbReference>
<gene>
    <name evidence="7" type="ORF">WMSIL1_LOCUS5047</name>
</gene>
<name>A0A564YCG9_HYMDI</name>
<evidence type="ECO:0000313" key="7">
    <source>
        <dbReference type="EMBL" id="VUZ44972.1"/>
    </source>
</evidence>
<dbReference type="AlphaFoldDB" id="A0A564YCG9"/>